<name>A0A147B991_9ACAR</name>
<dbReference type="AlphaFoldDB" id="A0A147B991"/>
<reference evidence="1" key="1">
    <citation type="submission" date="2016-03" db="EMBL/GenBank/DDBJ databases">
        <title>Gut transcriptome analysis on engorged females of Ornithodoros mimon (Acari: Argasidae) and phylogenetic inferences of soft ticks.</title>
        <authorList>
            <person name="Landulfo G.A."/>
            <person name="Giovanni D."/>
            <person name="Carvalho E."/>
            <person name="Junqueira-de-Azevedo I."/>
            <person name="Patane J."/>
            <person name="Mendoca R."/>
            <person name="Barros-Battesti D."/>
        </authorList>
    </citation>
    <scope>NUCLEOTIDE SEQUENCE</scope>
    <source>
        <strain evidence="1">Females</strain>
        <tissue evidence="1">Gut</tissue>
    </source>
</reference>
<proteinExistence type="predicted"/>
<organism evidence="1">
    <name type="scientific">Alectorobius mimon</name>
    <dbReference type="NCBI Taxonomy" id="360319"/>
    <lineage>
        <taxon>Eukaryota</taxon>
        <taxon>Metazoa</taxon>
        <taxon>Ecdysozoa</taxon>
        <taxon>Arthropoda</taxon>
        <taxon>Chelicerata</taxon>
        <taxon>Arachnida</taxon>
        <taxon>Acari</taxon>
        <taxon>Parasitiformes</taxon>
        <taxon>Ixodida</taxon>
        <taxon>Ixodoidea</taxon>
        <taxon>Argasidae</taxon>
        <taxon>Ornithodorinae</taxon>
        <taxon>Alectorobius</taxon>
    </lineage>
</organism>
<feature type="non-terminal residue" evidence="1">
    <location>
        <position position="1"/>
    </location>
</feature>
<protein>
    <submittedName>
        <fullName evidence="1">O linked n acetylglucosamine ogt</fullName>
    </submittedName>
</protein>
<feature type="non-terminal residue" evidence="1">
    <location>
        <position position="189"/>
    </location>
</feature>
<sequence length="189" mass="21208">LAAALTLLHGICRDCHSNFSNFLHFCFLYDWRQVRGIHNGDVVRHLAGSQHVVLDVDYSPFHEVREHLPVVPDEERVRHVGKTLRVLVKQVGRRRHAVCHQVIHEGGAARSRVSQPHDLNRSRPQCKNLITSPLGVAIHVDENVDPIGMDPVGSLPVARNLRQVHKVFGFRGYLAAEGGAVVWAERIAE</sequence>
<dbReference type="EMBL" id="GEIB01001115">
    <property type="protein sequence ID" value="JAR86982.1"/>
    <property type="molecule type" value="Transcribed_RNA"/>
</dbReference>
<evidence type="ECO:0000313" key="1">
    <source>
        <dbReference type="EMBL" id="JAR86982.1"/>
    </source>
</evidence>
<accession>A0A147B991</accession>